<dbReference type="RefSeq" id="WP_076959519.1">
    <property type="nucleotide sequence ID" value="NZ_MLCO01000255.1"/>
</dbReference>
<proteinExistence type="predicted"/>
<name>A0A1V2GWW2_9PROT</name>
<organism evidence="1 2">
    <name type="scientific">Teichococcus deserti</name>
    <dbReference type="NCBI Taxonomy" id="1817963"/>
    <lineage>
        <taxon>Bacteria</taxon>
        <taxon>Pseudomonadati</taxon>
        <taxon>Pseudomonadota</taxon>
        <taxon>Alphaproteobacteria</taxon>
        <taxon>Acetobacterales</taxon>
        <taxon>Roseomonadaceae</taxon>
        <taxon>Roseomonas</taxon>
    </lineage>
</organism>
<evidence type="ECO:0000313" key="1">
    <source>
        <dbReference type="EMBL" id="ONG47976.1"/>
    </source>
</evidence>
<accession>A0A1V2GWW2</accession>
<evidence type="ECO:0000313" key="2">
    <source>
        <dbReference type="Proteomes" id="UP000188879"/>
    </source>
</evidence>
<sequence length="127" mass="13551">MKRAISRRSLPMVAVSAGIAIPVLMEGSALDAELLSLLAEAERLWHADGWAPAGQTLAELLAPRPWEAVLCRAAKIPATTPAGLRAKARAVTMLLTLPSGEVPQWAGPCEHLMLGLQRDLDRLEPSA</sequence>
<protein>
    <submittedName>
        <fullName evidence="1">Uncharacterized protein</fullName>
    </submittedName>
</protein>
<dbReference type="EMBL" id="MLCO01000255">
    <property type="protein sequence ID" value="ONG47976.1"/>
    <property type="molecule type" value="Genomic_DNA"/>
</dbReference>
<keyword evidence="2" id="KW-1185">Reference proteome</keyword>
<gene>
    <name evidence="1" type="ORF">BKE38_22420</name>
</gene>
<dbReference type="Proteomes" id="UP000188879">
    <property type="component" value="Unassembled WGS sequence"/>
</dbReference>
<comment type="caution">
    <text evidence="1">The sequence shown here is derived from an EMBL/GenBank/DDBJ whole genome shotgun (WGS) entry which is preliminary data.</text>
</comment>
<dbReference type="AlphaFoldDB" id="A0A1V2GWW2"/>
<reference evidence="1 2" key="1">
    <citation type="submission" date="2016-10" db="EMBL/GenBank/DDBJ databases">
        <title>Draft Genome sequence of Roseomonas sp. strain M3.</title>
        <authorList>
            <person name="Subhash Y."/>
            <person name="Lee S."/>
        </authorList>
    </citation>
    <scope>NUCLEOTIDE SEQUENCE [LARGE SCALE GENOMIC DNA]</scope>
    <source>
        <strain evidence="1 2">M3</strain>
    </source>
</reference>